<organism evidence="3">
    <name type="scientific">Tolypothrix bouteillei VB521301</name>
    <dbReference type="NCBI Taxonomy" id="1479485"/>
    <lineage>
        <taxon>Bacteria</taxon>
        <taxon>Bacillati</taxon>
        <taxon>Cyanobacteriota</taxon>
        <taxon>Cyanophyceae</taxon>
        <taxon>Nostocales</taxon>
        <taxon>Tolypothrichaceae</taxon>
        <taxon>Tolypothrix</taxon>
    </lineage>
</organism>
<name>A0A0C1QNV5_9CYAN</name>
<comment type="caution">
    <text evidence="3">The sequence shown here is derived from an EMBL/GenBank/DDBJ whole genome shotgun (WGS) entry which is preliminary data.</text>
</comment>
<dbReference type="RefSeq" id="WP_038082161.1">
    <property type="nucleotide sequence ID" value="NZ_JHEG04000001.1"/>
</dbReference>
<dbReference type="STRING" id="1479485.DA73_0239215"/>
<evidence type="ECO:0000313" key="4">
    <source>
        <dbReference type="Proteomes" id="UP000029738"/>
    </source>
</evidence>
<keyword evidence="4" id="KW-1185">Reference proteome</keyword>
<evidence type="ECO:0000256" key="1">
    <source>
        <dbReference type="SAM" id="MobiDB-lite"/>
    </source>
</evidence>
<feature type="region of interest" description="Disordered" evidence="1">
    <location>
        <begin position="1"/>
        <end position="31"/>
    </location>
</feature>
<feature type="compositionally biased region" description="Acidic residues" evidence="1">
    <location>
        <begin position="65"/>
        <end position="85"/>
    </location>
</feature>
<reference evidence="3" key="1">
    <citation type="journal article" date="2015" name="Genome Announc.">
        <title>Draft Genome Sequence of Tolypothrix boutellei Strain VB521301.</title>
        <authorList>
            <person name="Chandrababunaidu M.M."/>
            <person name="Singh D."/>
            <person name="Sen D."/>
            <person name="Bhan S."/>
            <person name="Das S."/>
            <person name="Gupta A."/>
            <person name="Adhikary S.P."/>
            <person name="Tripathy S."/>
        </authorList>
    </citation>
    <scope>NUCLEOTIDE SEQUENCE</scope>
    <source>
        <strain evidence="3">VB521301</strain>
    </source>
</reference>
<dbReference type="AlphaFoldDB" id="A0A0C1QNV5"/>
<sequence length="85" mass="9824">MNYEGQQKNATLTGGNKLTDPNQRRNGRGNGWMPVFRIFQFQLKQRTWVEIDPVSGQETPVDREDILDDLDIRGDDEEENGTSQR</sequence>
<evidence type="ECO:0000313" key="3">
    <source>
        <dbReference type="EMBL" id="KIE07194.1"/>
    </source>
</evidence>
<dbReference type="OrthoDB" id="9887867at2"/>
<evidence type="ECO:0000313" key="2">
    <source>
        <dbReference type="EMBL" id="KAF3889379.1"/>
    </source>
</evidence>
<dbReference type="EMBL" id="JHEG02000059">
    <property type="protein sequence ID" value="KIE07194.1"/>
    <property type="molecule type" value="Genomic_DNA"/>
</dbReference>
<reference evidence="2" key="2">
    <citation type="submission" date="2019-11" db="EMBL/GenBank/DDBJ databases">
        <title>Improved Assembly of Tolypothrix boutellei genome.</title>
        <authorList>
            <person name="Sarangi A.N."/>
            <person name="Mukherjee M."/>
            <person name="Ghosh S."/>
            <person name="Singh D."/>
            <person name="Das A."/>
            <person name="Kant S."/>
            <person name="Prusty A."/>
            <person name="Tripathy S."/>
        </authorList>
    </citation>
    <scope>NUCLEOTIDE SEQUENCE</scope>
    <source>
        <strain evidence="2">VB521301</strain>
    </source>
</reference>
<feature type="region of interest" description="Disordered" evidence="1">
    <location>
        <begin position="54"/>
        <end position="85"/>
    </location>
</feature>
<accession>A0A0C1QNV5</accession>
<dbReference type="EMBL" id="JHEG04000001">
    <property type="protein sequence ID" value="KAF3889379.1"/>
    <property type="molecule type" value="Genomic_DNA"/>
</dbReference>
<proteinExistence type="predicted"/>
<feature type="compositionally biased region" description="Polar residues" evidence="1">
    <location>
        <begin position="1"/>
        <end position="21"/>
    </location>
</feature>
<dbReference type="Proteomes" id="UP000029738">
    <property type="component" value="Unassembled WGS sequence"/>
</dbReference>
<gene>
    <name evidence="3" type="ORF">DA73_0239215</name>
    <name evidence="2" type="ORF">DA73_0400030790</name>
</gene>
<protein>
    <submittedName>
        <fullName evidence="3">Uncharacterized protein</fullName>
    </submittedName>
</protein>